<evidence type="ECO:0000313" key="2">
    <source>
        <dbReference type="Proteomes" id="UP000789375"/>
    </source>
</evidence>
<dbReference type="AlphaFoldDB" id="A0A9N9EQZ5"/>
<dbReference type="EMBL" id="CAJVPP010007227">
    <property type="protein sequence ID" value="CAG8685576.1"/>
    <property type="molecule type" value="Genomic_DNA"/>
</dbReference>
<reference evidence="1" key="1">
    <citation type="submission" date="2021-06" db="EMBL/GenBank/DDBJ databases">
        <authorList>
            <person name="Kallberg Y."/>
            <person name="Tangrot J."/>
            <person name="Rosling A."/>
        </authorList>
    </citation>
    <scope>NUCLEOTIDE SEQUENCE</scope>
    <source>
        <strain evidence="1">87-6 pot B 2015</strain>
    </source>
</reference>
<gene>
    <name evidence="1" type="ORF">FMOSSE_LOCUS13116</name>
</gene>
<evidence type="ECO:0000313" key="1">
    <source>
        <dbReference type="EMBL" id="CAG8685576.1"/>
    </source>
</evidence>
<accession>A0A9N9EQZ5</accession>
<protein>
    <submittedName>
        <fullName evidence="1">6391_t:CDS:1</fullName>
    </submittedName>
</protein>
<dbReference type="Proteomes" id="UP000789375">
    <property type="component" value="Unassembled WGS sequence"/>
</dbReference>
<name>A0A9N9EQZ5_FUNMO</name>
<organism evidence="1 2">
    <name type="scientific">Funneliformis mosseae</name>
    <name type="common">Endomycorrhizal fungus</name>
    <name type="synonym">Glomus mosseae</name>
    <dbReference type="NCBI Taxonomy" id="27381"/>
    <lineage>
        <taxon>Eukaryota</taxon>
        <taxon>Fungi</taxon>
        <taxon>Fungi incertae sedis</taxon>
        <taxon>Mucoromycota</taxon>
        <taxon>Glomeromycotina</taxon>
        <taxon>Glomeromycetes</taxon>
        <taxon>Glomerales</taxon>
        <taxon>Glomeraceae</taxon>
        <taxon>Funneliformis</taxon>
    </lineage>
</organism>
<proteinExistence type="predicted"/>
<sequence>AYLKSIFKDALVMLDIAFERSNIKSLFEAIMDYCSTKFESKLNKLKEDITKGSQN</sequence>
<keyword evidence="2" id="KW-1185">Reference proteome</keyword>
<feature type="non-terminal residue" evidence="1">
    <location>
        <position position="1"/>
    </location>
</feature>
<comment type="caution">
    <text evidence="1">The sequence shown here is derived from an EMBL/GenBank/DDBJ whole genome shotgun (WGS) entry which is preliminary data.</text>
</comment>